<dbReference type="Proteomes" id="UP000321514">
    <property type="component" value="Unassembled WGS sequence"/>
</dbReference>
<reference evidence="1 4" key="2">
    <citation type="submission" date="2019-07" db="EMBL/GenBank/DDBJ databases">
        <title>Whole genome shotgun sequence of Myxococcus fulvus NBRC 100333.</title>
        <authorList>
            <person name="Hosoyama A."/>
            <person name="Uohara A."/>
            <person name="Ohji S."/>
            <person name="Ichikawa N."/>
        </authorList>
    </citation>
    <scope>NUCLEOTIDE SEQUENCE [LARGE SCALE GENOMIC DNA]</scope>
    <source>
        <strain evidence="1 4">NBRC 100333</strain>
    </source>
</reference>
<protein>
    <submittedName>
        <fullName evidence="1">Uncharacterized protein</fullName>
    </submittedName>
</protein>
<organism evidence="1 4">
    <name type="scientific">Myxococcus fulvus</name>
    <dbReference type="NCBI Taxonomy" id="33"/>
    <lineage>
        <taxon>Bacteria</taxon>
        <taxon>Pseudomonadati</taxon>
        <taxon>Myxococcota</taxon>
        <taxon>Myxococcia</taxon>
        <taxon>Myxococcales</taxon>
        <taxon>Cystobacterineae</taxon>
        <taxon>Myxococcaceae</taxon>
        <taxon>Myxococcus</taxon>
    </lineage>
</organism>
<dbReference type="RefSeq" id="WP_074948336.1">
    <property type="nucleotide sequence ID" value="NZ_BJXR01000025.1"/>
</dbReference>
<dbReference type="OrthoDB" id="5382112at2"/>
<keyword evidence="3" id="KW-1185">Reference proteome</keyword>
<comment type="caution">
    <text evidence="1">The sequence shown here is derived from an EMBL/GenBank/DDBJ whole genome shotgun (WGS) entry which is preliminary data.</text>
</comment>
<dbReference type="InterPro" id="IPR006311">
    <property type="entry name" value="TAT_signal"/>
</dbReference>
<dbReference type="Proteomes" id="UP000183760">
    <property type="component" value="Unassembled WGS sequence"/>
</dbReference>
<proteinExistence type="predicted"/>
<evidence type="ECO:0000313" key="2">
    <source>
        <dbReference type="EMBL" id="SES77895.1"/>
    </source>
</evidence>
<accession>A0A511T1T3</accession>
<dbReference type="PROSITE" id="PS51318">
    <property type="entry name" value="TAT"/>
    <property type="match status" value="1"/>
</dbReference>
<gene>
    <name evidence="1" type="ORF">MFU01_28840</name>
    <name evidence="2" type="ORF">SAMN05443572_101127</name>
</gene>
<dbReference type="EMBL" id="BJXR01000025">
    <property type="protein sequence ID" value="GEN07847.1"/>
    <property type="molecule type" value="Genomic_DNA"/>
</dbReference>
<dbReference type="AlphaFoldDB" id="A0A511T1T3"/>
<reference evidence="2 3" key="1">
    <citation type="submission" date="2016-10" db="EMBL/GenBank/DDBJ databases">
        <authorList>
            <person name="Varghese N."/>
            <person name="Submissions S."/>
        </authorList>
    </citation>
    <scope>NUCLEOTIDE SEQUENCE [LARGE SCALE GENOMIC DNA]</scope>
    <source>
        <strain evidence="2 3">DSM 16525</strain>
    </source>
</reference>
<sequence>MTEALSRRAALGHAAAVAGWGLLTAASRAHAQRSLKEDLPVLRALLVAERDAVATHDALAGVLAAAPATDALFAFRGLFEALRSRFRQQHAEHAERLVDALVQQRGTDDVGAGTARLPEDFAPCLQNALDLLTNLEKACAITCTQAQTSLRLDANGGLAASLGAVASQRFVVLNLLARGLATPPAATANQPADALASLAAAWVPRALAISLDDGAGLDDETGLPFYDVTR</sequence>
<evidence type="ECO:0000313" key="1">
    <source>
        <dbReference type="EMBL" id="GEN07847.1"/>
    </source>
</evidence>
<dbReference type="EMBL" id="FOIB01000001">
    <property type="protein sequence ID" value="SES77895.1"/>
    <property type="molecule type" value="Genomic_DNA"/>
</dbReference>
<evidence type="ECO:0000313" key="3">
    <source>
        <dbReference type="Proteomes" id="UP000183760"/>
    </source>
</evidence>
<name>A0A511T1T3_MYXFU</name>
<evidence type="ECO:0000313" key="4">
    <source>
        <dbReference type="Proteomes" id="UP000321514"/>
    </source>
</evidence>